<reference evidence="2" key="1">
    <citation type="journal article" date="2018" name="Gigascience">
        <title>Genome assembly of the Pink Ipe (Handroanthus impetiginosus, Bignoniaceae), a highly valued, ecologically keystone Neotropical timber forest tree.</title>
        <authorList>
            <person name="Silva-Junior O.B."/>
            <person name="Grattapaglia D."/>
            <person name="Novaes E."/>
            <person name="Collevatti R.G."/>
        </authorList>
    </citation>
    <scope>NUCLEOTIDE SEQUENCE [LARGE SCALE GENOMIC DNA]</scope>
    <source>
        <strain evidence="2">cv. UFG-1</strain>
    </source>
</reference>
<dbReference type="PANTHER" id="PTHR35317:SF43">
    <property type="entry name" value="TRANSMEMBRANE PROTEIN"/>
    <property type="match status" value="1"/>
</dbReference>
<comment type="caution">
    <text evidence="1">The sequence shown here is derived from an EMBL/GenBank/DDBJ whole genome shotgun (WGS) entry which is preliminary data.</text>
</comment>
<dbReference type="AlphaFoldDB" id="A0A2G9H1C8"/>
<protein>
    <recommendedName>
        <fullName evidence="3">CCHC-type domain-containing protein</fullName>
    </recommendedName>
</protein>
<evidence type="ECO:0008006" key="3">
    <source>
        <dbReference type="Google" id="ProtNLM"/>
    </source>
</evidence>
<name>A0A2G9H1C8_9LAMI</name>
<keyword evidence="2" id="KW-1185">Reference proteome</keyword>
<evidence type="ECO:0000313" key="2">
    <source>
        <dbReference type="Proteomes" id="UP000231279"/>
    </source>
</evidence>
<evidence type="ECO:0000313" key="1">
    <source>
        <dbReference type="EMBL" id="PIN11313.1"/>
    </source>
</evidence>
<accession>A0A2G9H1C8</accession>
<sequence>MINCQYLIVALRVPLTVDISVQRLNVNVVLAKVSSSTISTNVNSILMLSGTNFKDWKENVLTIISCMDLDLVLQTERPPDLENWGYSNRMSLMIMKHAVPETFRGTMSDDDNAKLFPAELEKHFVKSEKAKTSILLAKFVSMRYKGKKNIREYVMGISRIASKLKELKLELSEDLLVHLKDKCSLNELISHCKQEEERLKQDQLENAHLATSSKQVQKKQDLESPCFFCKKARHKKKDCPKYAAWHKQSAN</sequence>
<dbReference type="Proteomes" id="UP000231279">
    <property type="component" value="Unassembled WGS sequence"/>
</dbReference>
<dbReference type="PANTHER" id="PTHR35317">
    <property type="entry name" value="OS04G0629600 PROTEIN"/>
    <property type="match status" value="1"/>
</dbReference>
<gene>
    <name evidence="1" type="ORF">CDL12_16094</name>
</gene>
<proteinExistence type="predicted"/>
<organism evidence="1 2">
    <name type="scientific">Handroanthus impetiginosus</name>
    <dbReference type="NCBI Taxonomy" id="429701"/>
    <lineage>
        <taxon>Eukaryota</taxon>
        <taxon>Viridiplantae</taxon>
        <taxon>Streptophyta</taxon>
        <taxon>Embryophyta</taxon>
        <taxon>Tracheophyta</taxon>
        <taxon>Spermatophyta</taxon>
        <taxon>Magnoliopsida</taxon>
        <taxon>eudicotyledons</taxon>
        <taxon>Gunneridae</taxon>
        <taxon>Pentapetalae</taxon>
        <taxon>asterids</taxon>
        <taxon>lamiids</taxon>
        <taxon>Lamiales</taxon>
        <taxon>Bignoniaceae</taxon>
        <taxon>Crescentiina</taxon>
        <taxon>Tabebuia alliance</taxon>
        <taxon>Handroanthus</taxon>
    </lineage>
</organism>
<dbReference type="Pfam" id="PF14223">
    <property type="entry name" value="Retrotran_gag_2"/>
    <property type="match status" value="1"/>
</dbReference>
<dbReference type="EMBL" id="NKXS01002970">
    <property type="protein sequence ID" value="PIN11313.1"/>
    <property type="molecule type" value="Genomic_DNA"/>
</dbReference>
<dbReference type="OrthoDB" id="1633296at2759"/>